<dbReference type="Proteomes" id="UP000246018">
    <property type="component" value="Unassembled WGS sequence"/>
</dbReference>
<accession>A0A2T8F8R2</accession>
<evidence type="ECO:0000313" key="2">
    <source>
        <dbReference type="EMBL" id="PVG82085.1"/>
    </source>
</evidence>
<evidence type="ECO:0000313" key="3">
    <source>
        <dbReference type="Proteomes" id="UP000246018"/>
    </source>
</evidence>
<dbReference type="Gene3D" id="1.10.10.10">
    <property type="entry name" value="Winged helix-like DNA-binding domain superfamily/Winged helix DNA-binding domain"/>
    <property type="match status" value="1"/>
</dbReference>
<keyword evidence="2" id="KW-0238">DNA-binding</keyword>
<dbReference type="AlphaFoldDB" id="A0A2T8F8R2"/>
<evidence type="ECO:0000259" key="1">
    <source>
        <dbReference type="Pfam" id="PF12728"/>
    </source>
</evidence>
<dbReference type="EMBL" id="QDGZ01000006">
    <property type="protein sequence ID" value="PVG82085.1"/>
    <property type="molecule type" value="Genomic_DNA"/>
</dbReference>
<dbReference type="NCBIfam" id="TIGR01764">
    <property type="entry name" value="excise"/>
    <property type="match status" value="1"/>
</dbReference>
<dbReference type="GO" id="GO:0003677">
    <property type="term" value="F:DNA binding"/>
    <property type="evidence" value="ECO:0007669"/>
    <property type="project" value="UniProtKB-KW"/>
</dbReference>
<dbReference type="InterPro" id="IPR036388">
    <property type="entry name" value="WH-like_DNA-bd_sf"/>
</dbReference>
<gene>
    <name evidence="2" type="ORF">DDE18_15510</name>
</gene>
<proteinExistence type="predicted"/>
<dbReference type="OrthoDB" id="4870800at2"/>
<dbReference type="InterPro" id="IPR009061">
    <property type="entry name" value="DNA-bd_dom_put_sf"/>
</dbReference>
<dbReference type="SUPFAM" id="SSF46955">
    <property type="entry name" value="Putative DNA-binding domain"/>
    <property type="match status" value="1"/>
</dbReference>
<dbReference type="InterPro" id="IPR010093">
    <property type="entry name" value="SinI_DNA-bd"/>
</dbReference>
<comment type="caution">
    <text evidence="2">The sequence shown here is derived from an EMBL/GenBank/DDBJ whole genome shotgun (WGS) entry which is preliminary data.</text>
</comment>
<dbReference type="Pfam" id="PF12728">
    <property type="entry name" value="HTH_17"/>
    <property type="match status" value="1"/>
</dbReference>
<organism evidence="2 3">
    <name type="scientific">Nocardioides gansuensis</name>
    <dbReference type="NCBI Taxonomy" id="2138300"/>
    <lineage>
        <taxon>Bacteria</taxon>
        <taxon>Bacillati</taxon>
        <taxon>Actinomycetota</taxon>
        <taxon>Actinomycetes</taxon>
        <taxon>Propionibacteriales</taxon>
        <taxon>Nocardioidaceae</taxon>
        <taxon>Nocardioides</taxon>
    </lineage>
</organism>
<dbReference type="InterPro" id="IPR041657">
    <property type="entry name" value="HTH_17"/>
</dbReference>
<keyword evidence="3" id="KW-1185">Reference proteome</keyword>
<feature type="domain" description="Helix-turn-helix" evidence="1">
    <location>
        <begin position="10"/>
        <end position="55"/>
    </location>
</feature>
<dbReference type="RefSeq" id="WP_116573152.1">
    <property type="nucleotide sequence ID" value="NZ_QDGZ01000006.1"/>
</dbReference>
<reference evidence="2 3" key="1">
    <citation type="submission" date="2018-04" db="EMBL/GenBank/DDBJ databases">
        <title>Genome of Nocardioides gansuensis WSJ-1.</title>
        <authorList>
            <person name="Wu S."/>
            <person name="Wang G."/>
        </authorList>
    </citation>
    <scope>NUCLEOTIDE SEQUENCE [LARGE SCALE GENOMIC DNA]</scope>
    <source>
        <strain evidence="2 3">WSJ-1</strain>
    </source>
</reference>
<sequence length="65" mass="7272">MTERRAIPVYLSLDEAAEAMSVSVKTIRRWIAAGTLPAYRCGKRAIRIKLEDLEAAPRQIPSARC</sequence>
<name>A0A2T8F8R2_9ACTN</name>
<protein>
    <submittedName>
        <fullName evidence="2">DNA-binding protein</fullName>
    </submittedName>
</protein>